<dbReference type="EMBL" id="CAJNOR010000302">
    <property type="protein sequence ID" value="CAF0873634.1"/>
    <property type="molecule type" value="Genomic_DNA"/>
</dbReference>
<evidence type="ECO:0000313" key="3">
    <source>
        <dbReference type="EMBL" id="CAF0873634.1"/>
    </source>
</evidence>
<organism evidence="3 4">
    <name type="scientific">Adineta ricciae</name>
    <name type="common">Rotifer</name>
    <dbReference type="NCBI Taxonomy" id="249248"/>
    <lineage>
        <taxon>Eukaryota</taxon>
        <taxon>Metazoa</taxon>
        <taxon>Spiralia</taxon>
        <taxon>Gnathifera</taxon>
        <taxon>Rotifera</taxon>
        <taxon>Eurotatoria</taxon>
        <taxon>Bdelloidea</taxon>
        <taxon>Adinetida</taxon>
        <taxon>Adinetidae</taxon>
        <taxon>Adineta</taxon>
    </lineage>
</organism>
<evidence type="ECO:0000313" key="4">
    <source>
        <dbReference type="Proteomes" id="UP000663828"/>
    </source>
</evidence>
<keyword evidence="4" id="KW-1185">Reference proteome</keyword>
<feature type="transmembrane region" description="Helical" evidence="1">
    <location>
        <begin position="303"/>
        <end position="322"/>
    </location>
</feature>
<comment type="caution">
    <text evidence="3">The sequence shown here is derived from an EMBL/GenBank/DDBJ whole genome shotgun (WGS) entry which is preliminary data.</text>
</comment>
<reference evidence="3" key="1">
    <citation type="submission" date="2021-02" db="EMBL/GenBank/DDBJ databases">
        <authorList>
            <person name="Nowell W R."/>
        </authorList>
    </citation>
    <scope>NUCLEOTIDE SEQUENCE</scope>
</reference>
<feature type="signal peptide" evidence="2">
    <location>
        <begin position="1"/>
        <end position="21"/>
    </location>
</feature>
<gene>
    <name evidence="3" type="ORF">XAT740_LOCUS6624</name>
</gene>
<feature type="transmembrane region" description="Helical" evidence="1">
    <location>
        <begin position="264"/>
        <end position="283"/>
    </location>
</feature>
<evidence type="ECO:0000256" key="1">
    <source>
        <dbReference type="SAM" id="Phobius"/>
    </source>
</evidence>
<sequence length="325" mass="36413">MGKNMFLLIALMACLLEIGLTTFDLQWHNFDAFGNKLTANDYLVRRSICLIDHPGLCTLDVNLIYHLAAGKQTNDSDSSSMIVVFVGEDYTSTDTSSKAASPARQSSLMNWDADVVKSKYLISVSIGSDSNQAIVGVQIINAVFRFEYIVSVIIHITKHSGQFRYTSKGINPIGGFRTSIKGQADEGNTVNDYAVQELQCSSSLHRYVEASSQSCTIKLELTRVTNVTEFLRVGDEHRFAGLWLLLMKNSIDGIFHERSKAQTYAFFAMTLTLVMSTESLLYIVNQQTPIARSNEIIFHDRLFTIFCLELFGLLYLSIKLLYMSL</sequence>
<dbReference type="Proteomes" id="UP000663828">
    <property type="component" value="Unassembled WGS sequence"/>
</dbReference>
<accession>A0A813XIF7</accession>
<dbReference type="AlphaFoldDB" id="A0A813XIF7"/>
<feature type="chain" id="PRO_5032943886" evidence="2">
    <location>
        <begin position="22"/>
        <end position="325"/>
    </location>
</feature>
<proteinExistence type="predicted"/>
<protein>
    <submittedName>
        <fullName evidence="3">Uncharacterized protein</fullName>
    </submittedName>
</protein>
<keyword evidence="1" id="KW-0472">Membrane</keyword>
<evidence type="ECO:0000256" key="2">
    <source>
        <dbReference type="SAM" id="SignalP"/>
    </source>
</evidence>
<keyword evidence="2" id="KW-0732">Signal</keyword>
<keyword evidence="1" id="KW-1133">Transmembrane helix</keyword>
<name>A0A813XIF7_ADIRI</name>
<keyword evidence="1" id="KW-0812">Transmembrane</keyword>